<evidence type="ECO:0000313" key="2">
    <source>
        <dbReference type="Proteomes" id="UP000324853"/>
    </source>
</evidence>
<accession>A0A5S4X5U5</accession>
<keyword evidence="2" id="KW-1185">Reference proteome</keyword>
<dbReference type="AlphaFoldDB" id="A0A5S4X5U5"/>
<dbReference type="Proteomes" id="UP000324853">
    <property type="component" value="Unassembled WGS sequence"/>
</dbReference>
<protein>
    <submittedName>
        <fullName evidence="1">Uncharacterized protein</fullName>
    </submittedName>
</protein>
<comment type="caution">
    <text evidence="1">The sequence shown here is derived from an EMBL/GenBank/DDBJ whole genome shotgun (WGS) entry which is preliminary data.</text>
</comment>
<dbReference type="OrthoDB" id="8245441at2"/>
<evidence type="ECO:0000313" key="1">
    <source>
        <dbReference type="EMBL" id="TYL87776.1"/>
    </source>
</evidence>
<sequence>MKATSDRKGQSPTYLLASETTGTHLAHWPPPHRSKEGKPVLVFTKHAEGKPAKRANPRGWRLTRAVFSEFADE</sequence>
<dbReference type="RefSeq" id="WP_148749297.1">
    <property type="nucleotide sequence ID" value="NZ_VSSR01000006.1"/>
</dbReference>
<dbReference type="EMBL" id="VSSR01000006">
    <property type="protein sequence ID" value="TYL87776.1"/>
    <property type="molecule type" value="Genomic_DNA"/>
</dbReference>
<organism evidence="1 2">
    <name type="scientific">Bradyrhizobium cytisi</name>
    <dbReference type="NCBI Taxonomy" id="515489"/>
    <lineage>
        <taxon>Bacteria</taxon>
        <taxon>Pseudomonadati</taxon>
        <taxon>Pseudomonadota</taxon>
        <taxon>Alphaproteobacteria</taxon>
        <taxon>Hyphomicrobiales</taxon>
        <taxon>Nitrobacteraceae</taxon>
        <taxon>Bradyrhizobium</taxon>
    </lineage>
</organism>
<proteinExistence type="predicted"/>
<name>A0A5S4X5U5_9BRAD</name>
<reference evidence="1 2" key="1">
    <citation type="submission" date="2019-08" db="EMBL/GenBank/DDBJ databases">
        <title>Bradyrhizobium hipponensis sp. nov., a rhizobium isolated from a Lupinus angustifolius root nodule in Tunisia.</title>
        <authorList>
            <person name="Off K."/>
            <person name="Rejili M."/>
            <person name="Mars M."/>
            <person name="Brachmann A."/>
            <person name="Marin M."/>
        </authorList>
    </citation>
    <scope>NUCLEOTIDE SEQUENCE [LARGE SCALE GENOMIC DNA]</scope>
    <source>
        <strain evidence="1 2">CTAW11</strain>
    </source>
</reference>
<gene>
    <name evidence="1" type="ORF">FXB38_03075</name>
</gene>